<feature type="transmembrane region" description="Helical" evidence="3">
    <location>
        <begin position="245"/>
        <end position="264"/>
    </location>
</feature>
<organism evidence="5 6">
    <name type="scientific">Alteribacillus iranensis</name>
    <dbReference type="NCBI Taxonomy" id="930128"/>
    <lineage>
        <taxon>Bacteria</taxon>
        <taxon>Bacillati</taxon>
        <taxon>Bacillota</taxon>
        <taxon>Bacilli</taxon>
        <taxon>Bacillales</taxon>
        <taxon>Bacillaceae</taxon>
        <taxon>Alteribacillus</taxon>
    </lineage>
</organism>
<evidence type="ECO:0000256" key="3">
    <source>
        <dbReference type="SAM" id="Phobius"/>
    </source>
</evidence>
<dbReference type="PANTHER" id="PTHR22911:SF79">
    <property type="entry name" value="MOBA-LIKE NTP TRANSFERASE DOMAIN-CONTAINING PROTEIN"/>
    <property type="match status" value="1"/>
</dbReference>
<feature type="transmembrane region" description="Helical" evidence="3">
    <location>
        <begin position="152"/>
        <end position="172"/>
    </location>
</feature>
<comment type="subcellular location">
    <subcellularLocation>
        <location evidence="1">Endomembrane system</location>
        <topology evidence="1">Multi-pass membrane protein</topology>
    </subcellularLocation>
</comment>
<dbReference type="Gene3D" id="1.10.3730.20">
    <property type="match status" value="2"/>
</dbReference>
<dbReference type="PANTHER" id="PTHR22911">
    <property type="entry name" value="ACYL-MALONYL CONDENSING ENZYME-RELATED"/>
    <property type="match status" value="1"/>
</dbReference>
<keyword evidence="3" id="KW-0472">Membrane</keyword>
<dbReference type="EMBL" id="FONT01000002">
    <property type="protein sequence ID" value="SFE62301.1"/>
    <property type="molecule type" value="Genomic_DNA"/>
</dbReference>
<feature type="domain" description="EamA" evidence="4">
    <location>
        <begin position="155"/>
        <end position="287"/>
    </location>
</feature>
<evidence type="ECO:0000313" key="5">
    <source>
        <dbReference type="EMBL" id="SFE62301.1"/>
    </source>
</evidence>
<reference evidence="5 6" key="1">
    <citation type="submission" date="2016-10" db="EMBL/GenBank/DDBJ databases">
        <authorList>
            <person name="de Groot N.N."/>
        </authorList>
    </citation>
    <scope>NUCLEOTIDE SEQUENCE [LARGE SCALE GENOMIC DNA]</scope>
    <source>
        <strain evidence="5 6">DSM 23995</strain>
    </source>
</reference>
<evidence type="ECO:0000256" key="2">
    <source>
        <dbReference type="ARBA" id="ARBA00007362"/>
    </source>
</evidence>
<feature type="transmembrane region" description="Helical" evidence="3">
    <location>
        <begin position="7"/>
        <end position="26"/>
    </location>
</feature>
<dbReference type="OrthoDB" id="6707571at2"/>
<dbReference type="GO" id="GO:0016020">
    <property type="term" value="C:membrane"/>
    <property type="evidence" value="ECO:0007669"/>
    <property type="project" value="InterPro"/>
</dbReference>
<dbReference type="STRING" id="930128.SAMN05192532_102641"/>
<keyword evidence="3" id="KW-1133">Transmembrane helix</keyword>
<accession>A0A1I2C1P5</accession>
<dbReference type="InterPro" id="IPR000620">
    <property type="entry name" value="EamA_dom"/>
</dbReference>
<comment type="similarity">
    <text evidence="2">Belongs to the EamA transporter family.</text>
</comment>
<feature type="transmembrane region" description="Helical" evidence="3">
    <location>
        <begin position="270"/>
        <end position="287"/>
    </location>
</feature>
<dbReference type="RefSeq" id="WP_091659490.1">
    <property type="nucleotide sequence ID" value="NZ_FONT01000002.1"/>
</dbReference>
<gene>
    <name evidence="5" type="ORF">SAMN05192532_102641</name>
</gene>
<evidence type="ECO:0000313" key="6">
    <source>
        <dbReference type="Proteomes" id="UP000199516"/>
    </source>
</evidence>
<feature type="transmembrane region" description="Helical" evidence="3">
    <location>
        <begin position="215"/>
        <end position="233"/>
    </location>
</feature>
<feature type="transmembrane region" description="Helical" evidence="3">
    <location>
        <begin position="95"/>
        <end position="117"/>
    </location>
</feature>
<evidence type="ECO:0000259" key="4">
    <source>
        <dbReference type="Pfam" id="PF00892"/>
    </source>
</evidence>
<keyword evidence="6" id="KW-1185">Reference proteome</keyword>
<feature type="transmembrane region" description="Helical" evidence="3">
    <location>
        <begin position="126"/>
        <end position="146"/>
    </location>
</feature>
<evidence type="ECO:0000256" key="1">
    <source>
        <dbReference type="ARBA" id="ARBA00004127"/>
    </source>
</evidence>
<name>A0A1I2C1P5_9BACI</name>
<feature type="transmembrane region" description="Helical" evidence="3">
    <location>
        <begin position="68"/>
        <end position="89"/>
    </location>
</feature>
<protein>
    <submittedName>
        <fullName evidence="5">Threonine/homoserine efflux transporter RhtA</fullName>
    </submittedName>
</protein>
<feature type="transmembrane region" description="Helical" evidence="3">
    <location>
        <begin position="38"/>
        <end position="56"/>
    </location>
</feature>
<feature type="domain" description="EamA" evidence="4">
    <location>
        <begin position="6"/>
        <end position="140"/>
    </location>
</feature>
<dbReference type="AlphaFoldDB" id="A0A1I2C1P5"/>
<feature type="transmembrane region" description="Helical" evidence="3">
    <location>
        <begin position="184"/>
        <end position="203"/>
    </location>
</feature>
<dbReference type="Proteomes" id="UP000199516">
    <property type="component" value="Unassembled WGS sequence"/>
</dbReference>
<sequence length="304" mass="33331">MNRQQALLCAITGAALWGLIGLFVNHLYTIGFTPWETVAIRVIFSALLLVCFLCIFQPSYLKIKIKDLPFFIGTGIVSIVLFNWCYFTVMEEASLSLAVTLLYTGPLFVTLLSRLLFKEYLTKRKVLAVVFTIIGCAFTVGLLPAFDTNLSLGIIVVGIGSGFFYALYSIFGKYISTAYSSLTITVYSFICAGVLMVPVGGLMDKTDLLWRGDTLVTAIGLALIPTALAYVLYTNGLKYMESSRASILTTIEPVVAIITGVLVFNDHLSRWQLLGVMLVLSSLFLIATKSKAPSTSPEYNKLPD</sequence>
<dbReference type="SUPFAM" id="SSF103481">
    <property type="entry name" value="Multidrug resistance efflux transporter EmrE"/>
    <property type="match status" value="2"/>
</dbReference>
<dbReference type="Pfam" id="PF00892">
    <property type="entry name" value="EamA"/>
    <property type="match status" value="2"/>
</dbReference>
<keyword evidence="3" id="KW-0812">Transmembrane</keyword>
<proteinExistence type="inferred from homology"/>
<dbReference type="InterPro" id="IPR037185">
    <property type="entry name" value="EmrE-like"/>
</dbReference>